<proteinExistence type="predicted"/>
<dbReference type="AlphaFoldDB" id="A0A239DTJ0"/>
<organism evidence="1 2">
    <name type="scientific">Actinomadura meyerae</name>
    <dbReference type="NCBI Taxonomy" id="240840"/>
    <lineage>
        <taxon>Bacteria</taxon>
        <taxon>Bacillati</taxon>
        <taxon>Actinomycetota</taxon>
        <taxon>Actinomycetes</taxon>
        <taxon>Streptosporangiales</taxon>
        <taxon>Thermomonosporaceae</taxon>
        <taxon>Actinomadura</taxon>
    </lineage>
</organism>
<dbReference type="EMBL" id="FZOR01000003">
    <property type="protein sequence ID" value="SNS35955.1"/>
    <property type="molecule type" value="Genomic_DNA"/>
</dbReference>
<gene>
    <name evidence="1" type="ORF">SAMN05443665_100365</name>
</gene>
<protein>
    <submittedName>
        <fullName evidence="1">Uncharacterized protein</fullName>
    </submittedName>
</protein>
<name>A0A239DTJ0_9ACTN</name>
<sequence>MSFDQPRETDAESTSFSGLSAAEARLAALGAHLRAHRLVVELTSTGLKVRNLEAPGCCDENPMLSDKITCRPFDRDGGHLWFFDSSGHPITEAERIVDAVVWVKGRLANRDGLPATEGTL</sequence>
<dbReference type="RefSeq" id="WP_089324687.1">
    <property type="nucleotide sequence ID" value="NZ_FZOR01000003.1"/>
</dbReference>
<dbReference type="OrthoDB" id="3478678at2"/>
<accession>A0A239DTJ0</accession>
<keyword evidence="2" id="KW-1185">Reference proteome</keyword>
<dbReference type="Proteomes" id="UP000198318">
    <property type="component" value="Unassembled WGS sequence"/>
</dbReference>
<reference evidence="1 2" key="1">
    <citation type="submission" date="2017-06" db="EMBL/GenBank/DDBJ databases">
        <authorList>
            <person name="Kim H.J."/>
            <person name="Triplett B.A."/>
        </authorList>
    </citation>
    <scope>NUCLEOTIDE SEQUENCE [LARGE SCALE GENOMIC DNA]</scope>
    <source>
        <strain evidence="1 2">DSM 44715</strain>
    </source>
</reference>
<evidence type="ECO:0000313" key="1">
    <source>
        <dbReference type="EMBL" id="SNS35955.1"/>
    </source>
</evidence>
<evidence type="ECO:0000313" key="2">
    <source>
        <dbReference type="Proteomes" id="UP000198318"/>
    </source>
</evidence>